<evidence type="ECO:0000313" key="3">
    <source>
        <dbReference type="Proteomes" id="UP000614601"/>
    </source>
</evidence>
<comment type="caution">
    <text evidence="2">The sequence shown here is derived from an EMBL/GenBank/DDBJ whole genome shotgun (WGS) entry which is preliminary data.</text>
</comment>
<dbReference type="Proteomes" id="UP000783686">
    <property type="component" value="Unassembled WGS sequence"/>
</dbReference>
<sequence length="80" mass="9001">MPDSDEKPAVKKPTKISFSAENLVDDVTTRSSTVRESARSWQSEGEDVGGIRPKAGLYKTRSTPLRNESRRQPLRRAQSR</sequence>
<gene>
    <name evidence="2" type="ORF">BOKJ2_LOCUS12058</name>
</gene>
<accession>A0A811LAM4</accession>
<dbReference type="Proteomes" id="UP000614601">
    <property type="component" value="Unassembled WGS sequence"/>
</dbReference>
<reference evidence="2" key="1">
    <citation type="submission" date="2020-09" db="EMBL/GenBank/DDBJ databases">
        <authorList>
            <person name="Kikuchi T."/>
        </authorList>
    </citation>
    <scope>NUCLEOTIDE SEQUENCE</scope>
    <source>
        <strain evidence="2">SH1</strain>
    </source>
</reference>
<evidence type="ECO:0000313" key="2">
    <source>
        <dbReference type="EMBL" id="CAD5226398.1"/>
    </source>
</evidence>
<protein>
    <submittedName>
        <fullName evidence="2">Uncharacterized protein</fullName>
    </submittedName>
</protein>
<proteinExistence type="predicted"/>
<evidence type="ECO:0000256" key="1">
    <source>
        <dbReference type="SAM" id="MobiDB-lite"/>
    </source>
</evidence>
<name>A0A811LAM4_9BILA</name>
<dbReference type="EMBL" id="CAJFDH010000005">
    <property type="protein sequence ID" value="CAD5226398.1"/>
    <property type="molecule type" value="Genomic_DNA"/>
</dbReference>
<feature type="compositionally biased region" description="Polar residues" evidence="1">
    <location>
        <begin position="29"/>
        <end position="43"/>
    </location>
</feature>
<feature type="region of interest" description="Disordered" evidence="1">
    <location>
        <begin position="28"/>
        <end position="80"/>
    </location>
</feature>
<organism evidence="2 3">
    <name type="scientific">Bursaphelenchus okinawaensis</name>
    <dbReference type="NCBI Taxonomy" id="465554"/>
    <lineage>
        <taxon>Eukaryota</taxon>
        <taxon>Metazoa</taxon>
        <taxon>Ecdysozoa</taxon>
        <taxon>Nematoda</taxon>
        <taxon>Chromadorea</taxon>
        <taxon>Rhabditida</taxon>
        <taxon>Tylenchina</taxon>
        <taxon>Tylenchomorpha</taxon>
        <taxon>Aphelenchoidea</taxon>
        <taxon>Aphelenchoididae</taxon>
        <taxon>Bursaphelenchus</taxon>
    </lineage>
</organism>
<dbReference type="AlphaFoldDB" id="A0A811LAM4"/>
<dbReference type="EMBL" id="CAJFCW020000005">
    <property type="protein sequence ID" value="CAG9122119.1"/>
    <property type="molecule type" value="Genomic_DNA"/>
</dbReference>
<keyword evidence="3" id="KW-1185">Reference proteome</keyword>